<dbReference type="eggNOG" id="COG2073">
    <property type="taxonomic scope" value="Bacteria"/>
</dbReference>
<dbReference type="SUPFAM" id="SSF159664">
    <property type="entry name" value="CobE/GbiG C-terminal domain-like"/>
    <property type="match status" value="1"/>
</dbReference>
<comment type="caution">
    <text evidence="4">The sequence shown here is derived from an EMBL/GenBank/DDBJ whole genome shotgun (WGS) entry which is preliminary data.</text>
</comment>
<dbReference type="InterPro" id="IPR036518">
    <property type="entry name" value="CobE/GbiG_C_sf"/>
</dbReference>
<evidence type="ECO:0000259" key="1">
    <source>
        <dbReference type="Pfam" id="PF01890"/>
    </source>
</evidence>
<sequence>MANKWAAVAVSRDGVKIALRAKRALADQAVTVFTLPKYVAADAEAIPGRLTDFWGTLMADYDVLLCVMASGIVVRGIAPHLTHKADDPAVLVMDSGGRFVISLLSGHLGGANAAAVMLAKRLSATPVITTGTDVKGSMAVDVLAEKLGCELVDFSGAKDVTAAILDDAPVAIVDEAGLDFAGIALPGNLFVARPGDILPAHQIRISEKAACTWEAEITGVQLIPKTIVCGVGCRRNTPGTLIIEKLEALCAEHGVHPRAIGTLATIGLKAEEAGIRAAAEHCHGAVRIVKDEMIRLVQNRFDGSDFVEKTTGLRCVSEPAGYAASGFGDCIAPVVKGDGVTLSLWRLRRSDPADLK</sequence>
<dbReference type="InterPro" id="IPR052553">
    <property type="entry name" value="CbiG_hydrolase"/>
</dbReference>
<dbReference type="InterPro" id="IPR021744">
    <property type="entry name" value="CbiG_N"/>
</dbReference>
<dbReference type="Pfam" id="PF11760">
    <property type="entry name" value="CbiG_N"/>
    <property type="match status" value="1"/>
</dbReference>
<proteinExistence type="predicted"/>
<dbReference type="PANTHER" id="PTHR37477">
    <property type="entry name" value="COBALT-PRECORRIN-5A HYDROLASE"/>
    <property type="match status" value="1"/>
</dbReference>
<organism evidence="4 5">
    <name type="scientific">Pseudoramibacter alactolyticus ATCC 23263</name>
    <dbReference type="NCBI Taxonomy" id="887929"/>
    <lineage>
        <taxon>Bacteria</taxon>
        <taxon>Bacillati</taxon>
        <taxon>Bacillota</taxon>
        <taxon>Clostridia</taxon>
        <taxon>Eubacteriales</taxon>
        <taxon>Eubacteriaceae</taxon>
        <taxon>Pseudoramibacter</taxon>
    </lineage>
</organism>
<evidence type="ECO:0000313" key="5">
    <source>
        <dbReference type="Proteomes" id="UP000004754"/>
    </source>
</evidence>
<feature type="domain" description="CobE/GbiG C-terminal" evidence="1">
    <location>
        <begin position="227"/>
        <end position="344"/>
    </location>
</feature>
<dbReference type="OrthoDB" id="9781023at2"/>
<feature type="domain" description="Cobalamin biosynthesis central region" evidence="3">
    <location>
        <begin position="139"/>
        <end position="177"/>
    </location>
</feature>
<dbReference type="InterPro" id="IPR021745">
    <property type="entry name" value="CbiG_mid"/>
</dbReference>
<keyword evidence="5" id="KW-1185">Reference proteome</keyword>
<dbReference type="Pfam" id="PF01890">
    <property type="entry name" value="CbiG_C"/>
    <property type="match status" value="1"/>
</dbReference>
<dbReference type="SUPFAM" id="SSF159672">
    <property type="entry name" value="CbiG N-terminal domain-like"/>
    <property type="match status" value="1"/>
</dbReference>
<evidence type="ECO:0000259" key="2">
    <source>
        <dbReference type="Pfam" id="PF11760"/>
    </source>
</evidence>
<evidence type="ECO:0000313" key="4">
    <source>
        <dbReference type="EMBL" id="EFV01215.1"/>
    </source>
</evidence>
<dbReference type="PANTHER" id="PTHR37477:SF1">
    <property type="entry name" value="COBALT-PRECORRIN-5A HYDROLASE"/>
    <property type="match status" value="1"/>
</dbReference>
<dbReference type="EMBL" id="AEQN01000022">
    <property type="protein sequence ID" value="EFV01215.1"/>
    <property type="molecule type" value="Genomic_DNA"/>
</dbReference>
<dbReference type="Pfam" id="PF11761">
    <property type="entry name" value="CbiG_mid"/>
    <property type="match status" value="1"/>
</dbReference>
<feature type="domain" description="Cobalamin synthesis G N-terminal" evidence="2">
    <location>
        <begin position="54"/>
        <end position="133"/>
    </location>
</feature>
<dbReference type="Proteomes" id="UP000004754">
    <property type="component" value="Unassembled WGS sequence"/>
</dbReference>
<dbReference type="Gene3D" id="3.40.50.11220">
    <property type="match status" value="1"/>
</dbReference>
<dbReference type="Gene3D" id="3.30.420.180">
    <property type="entry name" value="CobE/GbiG C-terminal domain"/>
    <property type="match status" value="1"/>
</dbReference>
<protein>
    <submittedName>
        <fullName evidence="4">CbiG</fullName>
    </submittedName>
</protein>
<dbReference type="RefSeq" id="WP_006599018.1">
    <property type="nucleotide sequence ID" value="NZ_GL622359.1"/>
</dbReference>
<reference evidence="4 5" key="1">
    <citation type="submission" date="2010-12" db="EMBL/GenBank/DDBJ databases">
        <authorList>
            <person name="Muzny D."/>
            <person name="Qin X."/>
            <person name="Deng J."/>
            <person name="Jiang H."/>
            <person name="Liu Y."/>
            <person name="Qu J."/>
            <person name="Song X.-Z."/>
            <person name="Zhang L."/>
            <person name="Thornton R."/>
            <person name="Coyle M."/>
            <person name="Francisco L."/>
            <person name="Jackson L."/>
            <person name="Javaid M."/>
            <person name="Korchina V."/>
            <person name="Kovar C."/>
            <person name="Mata R."/>
            <person name="Mathew T."/>
            <person name="Ngo R."/>
            <person name="Nguyen L."/>
            <person name="Nguyen N."/>
            <person name="Okwuonu G."/>
            <person name="Ongeri F."/>
            <person name="Pham C."/>
            <person name="Simmons D."/>
            <person name="Wilczek-Boney K."/>
            <person name="Hale W."/>
            <person name="Jakkamsetti A."/>
            <person name="Pham P."/>
            <person name="Ruth R."/>
            <person name="San Lucas F."/>
            <person name="Warren J."/>
            <person name="Zhang J."/>
            <person name="Zhao Z."/>
            <person name="Zhou C."/>
            <person name="Zhu D."/>
            <person name="Lee S."/>
            <person name="Bess C."/>
            <person name="Blankenburg K."/>
            <person name="Forbes L."/>
            <person name="Fu Q."/>
            <person name="Gubbala S."/>
            <person name="Hirani K."/>
            <person name="Jayaseelan J.C."/>
            <person name="Lara F."/>
            <person name="Munidasa M."/>
            <person name="Palculict T."/>
            <person name="Patil S."/>
            <person name="Pu L.-L."/>
            <person name="Saada N."/>
            <person name="Tang L."/>
            <person name="Weissenberger G."/>
            <person name="Zhu Y."/>
            <person name="Hemphill L."/>
            <person name="Shang Y."/>
            <person name="Youmans B."/>
            <person name="Ayvaz T."/>
            <person name="Ross M."/>
            <person name="Santibanez J."/>
            <person name="Aqrawi P."/>
            <person name="Gross S."/>
            <person name="Joshi V."/>
            <person name="Fowler G."/>
            <person name="Nazareth L."/>
            <person name="Reid J."/>
            <person name="Worley K."/>
            <person name="Petrosino J."/>
            <person name="Highlander S."/>
            <person name="Gibbs R."/>
        </authorList>
    </citation>
    <scope>NUCLEOTIDE SEQUENCE [LARGE SCALE GENOMIC DNA]</scope>
    <source>
        <strain evidence="4 5">ATCC 23263</strain>
    </source>
</reference>
<dbReference type="InterPro" id="IPR002750">
    <property type="entry name" value="CobE/GbiG_C"/>
</dbReference>
<dbReference type="STRING" id="887929.HMP0721_1596"/>
<dbReference type="GO" id="GO:0009236">
    <property type="term" value="P:cobalamin biosynthetic process"/>
    <property type="evidence" value="ECO:0007669"/>
    <property type="project" value="InterPro"/>
</dbReference>
<gene>
    <name evidence="4" type="ORF">HMP0721_1596</name>
</gene>
<evidence type="ECO:0000259" key="3">
    <source>
        <dbReference type="Pfam" id="PF11761"/>
    </source>
</evidence>
<dbReference type="AlphaFoldDB" id="E6MI63"/>
<dbReference type="HOGENOM" id="CLU_028397_0_0_9"/>
<name>E6MI63_9FIRM</name>
<dbReference type="InterPro" id="IPR038029">
    <property type="entry name" value="GbiG_N_sf"/>
</dbReference>
<accession>E6MI63</accession>